<organism evidence="1 2">
    <name type="scientific">Nitrobacter winogradskyi</name>
    <name type="common">Nitrobacter agilis</name>
    <dbReference type="NCBI Taxonomy" id="913"/>
    <lineage>
        <taxon>Bacteria</taxon>
        <taxon>Pseudomonadati</taxon>
        <taxon>Pseudomonadota</taxon>
        <taxon>Alphaproteobacteria</taxon>
        <taxon>Hyphomicrobiales</taxon>
        <taxon>Nitrobacteraceae</taxon>
        <taxon>Nitrobacter</taxon>
    </lineage>
</organism>
<dbReference type="EMBL" id="BJNF01000002">
    <property type="protein sequence ID" value="GEC14279.1"/>
    <property type="molecule type" value="Genomic_DNA"/>
</dbReference>
<evidence type="ECO:0000313" key="1">
    <source>
        <dbReference type="EMBL" id="GEC14279.1"/>
    </source>
</evidence>
<dbReference type="AlphaFoldDB" id="A0A4Y3W8M7"/>
<gene>
    <name evidence="1" type="ORF">NWI01_01710</name>
</gene>
<proteinExistence type="predicted"/>
<comment type="caution">
    <text evidence="1">The sequence shown here is derived from an EMBL/GenBank/DDBJ whole genome shotgun (WGS) entry which is preliminary data.</text>
</comment>
<evidence type="ECO:0000313" key="2">
    <source>
        <dbReference type="Proteomes" id="UP000318825"/>
    </source>
</evidence>
<reference evidence="1 2" key="1">
    <citation type="submission" date="2019-06" db="EMBL/GenBank/DDBJ databases">
        <title>Whole genome shotgun sequence of Nitrobacter winogradskyi NBRC 14297.</title>
        <authorList>
            <person name="Hosoyama A."/>
            <person name="Uohara A."/>
            <person name="Ohji S."/>
            <person name="Ichikawa N."/>
        </authorList>
    </citation>
    <scope>NUCLEOTIDE SEQUENCE [LARGE SCALE GENOMIC DNA]</scope>
    <source>
        <strain evidence="1 2">NBRC 14297</strain>
    </source>
</reference>
<name>A0A4Y3W8M7_NITWI</name>
<protein>
    <submittedName>
        <fullName evidence="1">Uncharacterized protein</fullName>
    </submittedName>
</protein>
<sequence>MAMPYPIQNRFGETVEPTGHIRERIAASIYASKPSQYEVQMHYDVRLRDPVGWYLFNLDQGHRKFAEEWADYLLVALDNLGLQLTERDDHG</sequence>
<dbReference type="RefSeq" id="WP_141381851.1">
    <property type="nucleotide sequence ID" value="NZ_BJNF01000002.1"/>
</dbReference>
<dbReference type="Proteomes" id="UP000318825">
    <property type="component" value="Unassembled WGS sequence"/>
</dbReference>
<accession>A0A4Y3W8M7</accession>